<dbReference type="AlphaFoldDB" id="A0A6G1D4P5"/>
<sequence>MCLLAAPLRPRPYCLLASAPCAQKRRLPAGCPCCLLAPSFCSQPPQHSRAPLVQNSNESVRWPVNACTCTEAKAVGIA</sequence>
<proteinExistence type="predicted"/>
<comment type="caution">
    <text evidence="1">The sequence shown here is derived from an EMBL/GenBank/DDBJ whole genome shotgun (WGS) entry which is preliminary data.</text>
</comment>
<accession>A0A6G1D4P5</accession>
<gene>
    <name evidence="1" type="ORF">E2562_020887</name>
</gene>
<protein>
    <submittedName>
        <fullName evidence="1">Uncharacterized protein</fullName>
    </submittedName>
</protein>
<organism evidence="1 2">
    <name type="scientific">Oryza meyeriana var. granulata</name>
    <dbReference type="NCBI Taxonomy" id="110450"/>
    <lineage>
        <taxon>Eukaryota</taxon>
        <taxon>Viridiplantae</taxon>
        <taxon>Streptophyta</taxon>
        <taxon>Embryophyta</taxon>
        <taxon>Tracheophyta</taxon>
        <taxon>Spermatophyta</taxon>
        <taxon>Magnoliopsida</taxon>
        <taxon>Liliopsida</taxon>
        <taxon>Poales</taxon>
        <taxon>Poaceae</taxon>
        <taxon>BOP clade</taxon>
        <taxon>Oryzoideae</taxon>
        <taxon>Oryzeae</taxon>
        <taxon>Oryzinae</taxon>
        <taxon>Oryza</taxon>
        <taxon>Oryza meyeriana</taxon>
    </lineage>
</organism>
<dbReference type="EMBL" id="SPHZ02000007">
    <property type="protein sequence ID" value="KAF0907825.1"/>
    <property type="molecule type" value="Genomic_DNA"/>
</dbReference>
<name>A0A6G1D4P5_9ORYZ</name>
<dbReference type="Proteomes" id="UP000479710">
    <property type="component" value="Unassembled WGS sequence"/>
</dbReference>
<evidence type="ECO:0000313" key="1">
    <source>
        <dbReference type="EMBL" id="KAF0907825.1"/>
    </source>
</evidence>
<reference evidence="1 2" key="1">
    <citation type="submission" date="2019-11" db="EMBL/GenBank/DDBJ databases">
        <title>Whole genome sequence of Oryza granulata.</title>
        <authorList>
            <person name="Li W."/>
        </authorList>
    </citation>
    <scope>NUCLEOTIDE SEQUENCE [LARGE SCALE GENOMIC DNA]</scope>
    <source>
        <strain evidence="2">cv. Menghai</strain>
        <tissue evidence="1">Leaf</tissue>
    </source>
</reference>
<evidence type="ECO:0000313" key="2">
    <source>
        <dbReference type="Proteomes" id="UP000479710"/>
    </source>
</evidence>
<keyword evidence="2" id="KW-1185">Reference proteome</keyword>